<keyword evidence="1" id="KW-0614">Plasmid</keyword>
<sequence>MAVSAPPKKKVPETPPVVSEEEITKVINKGGSPVNKLAKTRTRDKTKPIRAIAVSLTSEEIDSIISLRNQRPSPSRTKKIPISLHDWILEAVQEKIERERKKYQM</sequence>
<dbReference type="OrthoDB" id="7997911at2"/>
<dbReference type="AlphaFoldDB" id="A0A344TTG3"/>
<proteinExistence type="predicted"/>
<dbReference type="EMBL" id="CP030854">
    <property type="protein sequence ID" value="AXE21934.1"/>
    <property type="molecule type" value="Genomic_DNA"/>
</dbReference>
<protein>
    <submittedName>
        <fullName evidence="1">Uncharacterized protein</fullName>
    </submittedName>
</protein>
<organism evidence="1 2">
    <name type="scientific">Runella rosea</name>
    <dbReference type="NCBI Taxonomy" id="2259595"/>
    <lineage>
        <taxon>Bacteria</taxon>
        <taxon>Pseudomonadati</taxon>
        <taxon>Bacteroidota</taxon>
        <taxon>Cytophagia</taxon>
        <taxon>Cytophagales</taxon>
        <taxon>Spirosomataceae</taxon>
        <taxon>Runella</taxon>
    </lineage>
</organism>
<geneLocation type="plasmid" evidence="1 2">
    <name>unnamed4</name>
</geneLocation>
<evidence type="ECO:0000313" key="1">
    <source>
        <dbReference type="EMBL" id="AXE21934.1"/>
    </source>
</evidence>
<dbReference type="Proteomes" id="UP000251993">
    <property type="component" value="Plasmid unnamed4"/>
</dbReference>
<name>A0A344TTG3_9BACT</name>
<gene>
    <name evidence="1" type="ORF">DR864_29145</name>
</gene>
<evidence type="ECO:0000313" key="2">
    <source>
        <dbReference type="Proteomes" id="UP000251993"/>
    </source>
</evidence>
<reference evidence="1 2" key="1">
    <citation type="submission" date="2018-07" db="EMBL/GenBank/DDBJ databases">
        <title>Genome sequencing of Runella.</title>
        <authorList>
            <person name="Baek M.-G."/>
            <person name="Yi H."/>
        </authorList>
    </citation>
    <scope>NUCLEOTIDE SEQUENCE [LARGE SCALE GENOMIC DNA]</scope>
    <source>
        <strain evidence="1 2">HYN0085</strain>
        <plasmid evidence="1 2">unnamed4</plasmid>
    </source>
</reference>
<dbReference type="RefSeq" id="WP_114070674.1">
    <property type="nucleotide sequence ID" value="NZ_CP030854.1"/>
</dbReference>
<dbReference type="KEGG" id="run:DR864_29145"/>
<keyword evidence="2" id="KW-1185">Reference proteome</keyword>
<accession>A0A344TTG3</accession>